<evidence type="ECO:0008006" key="7">
    <source>
        <dbReference type="Google" id="ProtNLM"/>
    </source>
</evidence>
<reference evidence="3 5" key="2">
    <citation type="submission" date="2018-08" db="EMBL/GenBank/DDBJ databases">
        <title>A genome reference for cultivated species of the human gut microbiota.</title>
        <authorList>
            <person name="Zou Y."/>
            <person name="Xue W."/>
            <person name="Luo G."/>
        </authorList>
    </citation>
    <scope>NUCLEOTIDE SEQUENCE [LARGE SCALE GENOMIC DNA]</scope>
    <source>
        <strain evidence="3 5">AM37-3BH</strain>
    </source>
</reference>
<sequence>MKSTLIKDTTKSERIQLIKEWEETEGCESSGIDLMTYFKDYIDGVKEISEVNAAFNARYVSEIPDNDSSMSCGMGMRR</sequence>
<reference evidence="2 6" key="3">
    <citation type="journal article" date="2019" name="Nat. Med.">
        <title>A library of human gut bacterial isolates paired with longitudinal multiomics data enables mechanistic microbiome research.</title>
        <authorList>
            <person name="Poyet M."/>
            <person name="Groussin M."/>
            <person name="Gibbons S.M."/>
            <person name="Avila-Pacheco J."/>
            <person name="Jiang X."/>
            <person name="Kearney S.M."/>
            <person name="Perrotta A.R."/>
            <person name="Berdy B."/>
            <person name="Zhao S."/>
            <person name="Lieberman T.D."/>
            <person name="Swanson P.K."/>
            <person name="Smith M."/>
            <person name="Roesemann S."/>
            <person name="Alexander J.E."/>
            <person name="Rich S.A."/>
            <person name="Livny J."/>
            <person name="Vlamakis H."/>
            <person name="Clish C."/>
            <person name="Bullock K."/>
            <person name="Deik A."/>
            <person name="Scott J."/>
            <person name="Pierce K.A."/>
            <person name="Xavier R.J."/>
            <person name="Alm E.J."/>
        </authorList>
    </citation>
    <scope>NUCLEOTIDE SEQUENCE [LARGE SCALE GENOMIC DNA]</scope>
    <source>
        <strain evidence="2 6">BIOML-A1</strain>
    </source>
</reference>
<evidence type="ECO:0000313" key="1">
    <source>
        <dbReference type="EMBL" id="CUQ74851.1"/>
    </source>
</evidence>
<dbReference type="Proteomes" id="UP000285844">
    <property type="component" value="Unassembled WGS sequence"/>
</dbReference>
<evidence type="ECO:0000313" key="6">
    <source>
        <dbReference type="Proteomes" id="UP000481964"/>
    </source>
</evidence>
<organism evidence="1 4">
    <name type="scientific">Lachnospira eligens</name>
    <dbReference type="NCBI Taxonomy" id="39485"/>
    <lineage>
        <taxon>Bacteria</taxon>
        <taxon>Bacillati</taxon>
        <taxon>Bacillota</taxon>
        <taxon>Clostridia</taxon>
        <taxon>Lachnospirales</taxon>
        <taxon>Lachnospiraceae</taxon>
        <taxon>Lachnospira</taxon>
    </lineage>
</organism>
<gene>
    <name evidence="3" type="ORF">DW858_01145</name>
    <name evidence="1" type="ORF">ERS852490_00189</name>
    <name evidence="2" type="ORF">GKE48_06160</name>
</gene>
<proteinExistence type="predicted"/>
<dbReference type="EMBL" id="QSHM01000001">
    <property type="protein sequence ID" value="RHC15476.1"/>
    <property type="molecule type" value="Genomic_DNA"/>
</dbReference>
<dbReference type="OrthoDB" id="3192716at2"/>
<accession>A0A174YSW6</accession>
<protein>
    <recommendedName>
        <fullName evidence="7">Purine biosynthesis protein PurH</fullName>
    </recommendedName>
</protein>
<dbReference type="EMBL" id="CZBU01000001">
    <property type="protein sequence ID" value="CUQ74851.1"/>
    <property type="molecule type" value="Genomic_DNA"/>
</dbReference>
<evidence type="ECO:0000313" key="4">
    <source>
        <dbReference type="Proteomes" id="UP000095621"/>
    </source>
</evidence>
<evidence type="ECO:0000313" key="2">
    <source>
        <dbReference type="EMBL" id="MSC57041.1"/>
    </source>
</evidence>
<dbReference type="AlphaFoldDB" id="A0A174YSW6"/>
<name>A0A174YSW6_9FIRM</name>
<dbReference type="EMBL" id="WKRD01000004">
    <property type="protein sequence ID" value="MSC57041.1"/>
    <property type="molecule type" value="Genomic_DNA"/>
</dbReference>
<dbReference type="Proteomes" id="UP000481964">
    <property type="component" value="Unassembled WGS sequence"/>
</dbReference>
<reference evidence="1 4" key="1">
    <citation type="submission" date="2015-09" db="EMBL/GenBank/DDBJ databases">
        <authorList>
            <consortium name="Pathogen Informatics"/>
        </authorList>
    </citation>
    <scope>NUCLEOTIDE SEQUENCE [LARGE SCALE GENOMIC DNA]</scope>
    <source>
        <strain evidence="1 4">2789STDY5834875</strain>
    </source>
</reference>
<dbReference type="Proteomes" id="UP000095621">
    <property type="component" value="Unassembled WGS sequence"/>
</dbReference>
<dbReference type="GeneID" id="41356981"/>
<evidence type="ECO:0000313" key="5">
    <source>
        <dbReference type="Proteomes" id="UP000285844"/>
    </source>
</evidence>
<dbReference type="RefSeq" id="WP_012740508.1">
    <property type="nucleotide sequence ID" value="NZ_CP085937.1"/>
</dbReference>
<evidence type="ECO:0000313" key="3">
    <source>
        <dbReference type="EMBL" id="RHC15476.1"/>
    </source>
</evidence>